<accession>A0ABM8GWQ3</accession>
<sequence>MQTLTTPITSYYADLDPTLGMPSLLLKRVTTGDGHRDFIMRGQVSFWDLDRNGILAASLRLGEKSGLVTIPKDSADAFLAVSSDWVGPDIELGPQISDAERDRFAALGRAVDSFPAEFSEDVKFLLQLAAKYAEANTRLTERHFQDVAYRPEIASGVAVKLTEEADWDMLARWSGGVIQTRHLPESECAEIVIPGVGVAREGTWLHMDTEGVVTIHEGVFWPVAGESLAETLTTPSS</sequence>
<dbReference type="Proteomes" id="UP001321486">
    <property type="component" value="Plasmid pNBRC108728a"/>
</dbReference>
<gene>
    <name evidence="1" type="ORF">GCM10025867_50940</name>
</gene>
<name>A0ABM8GWQ3_9MICO</name>
<evidence type="ECO:0000313" key="2">
    <source>
        <dbReference type="Proteomes" id="UP001321486"/>
    </source>
</evidence>
<evidence type="ECO:0000313" key="1">
    <source>
        <dbReference type="EMBL" id="BDZ52853.1"/>
    </source>
</evidence>
<dbReference type="RefSeq" id="WP_286347135.1">
    <property type="nucleotide sequence ID" value="NZ_AP027733.1"/>
</dbReference>
<proteinExistence type="predicted"/>
<keyword evidence="2" id="KW-1185">Reference proteome</keyword>
<geneLocation type="plasmid" evidence="1 2">
    <name>pNBRC108728a</name>
</geneLocation>
<dbReference type="EMBL" id="AP027733">
    <property type="protein sequence ID" value="BDZ52853.1"/>
    <property type="molecule type" value="Genomic_DNA"/>
</dbReference>
<protein>
    <submittedName>
        <fullName evidence="1">Uncharacterized protein</fullName>
    </submittedName>
</protein>
<reference evidence="2" key="1">
    <citation type="journal article" date="2019" name="Int. J. Syst. Evol. Microbiol.">
        <title>The Global Catalogue of Microorganisms (GCM) 10K type strain sequencing project: providing services to taxonomists for standard genome sequencing and annotation.</title>
        <authorList>
            <consortium name="The Broad Institute Genomics Platform"/>
            <consortium name="The Broad Institute Genome Sequencing Center for Infectious Disease"/>
            <person name="Wu L."/>
            <person name="Ma J."/>
        </authorList>
    </citation>
    <scope>NUCLEOTIDE SEQUENCE [LARGE SCALE GENOMIC DNA]</scope>
    <source>
        <strain evidence="2">NBRC 108728</strain>
    </source>
</reference>
<organism evidence="1 2">
    <name type="scientific">Frondihabitans sucicola</name>
    <dbReference type="NCBI Taxonomy" id="1268041"/>
    <lineage>
        <taxon>Bacteria</taxon>
        <taxon>Bacillati</taxon>
        <taxon>Actinomycetota</taxon>
        <taxon>Actinomycetes</taxon>
        <taxon>Micrococcales</taxon>
        <taxon>Microbacteriaceae</taxon>
        <taxon>Frondihabitans</taxon>
    </lineage>
</organism>
<keyword evidence="1" id="KW-0614">Plasmid</keyword>